<name>A0AAD6JBY7_9ROSI</name>
<evidence type="ECO:0008006" key="3">
    <source>
        <dbReference type="Google" id="ProtNLM"/>
    </source>
</evidence>
<dbReference type="SUPFAM" id="SSF55961">
    <property type="entry name" value="Bet v1-like"/>
    <property type="match status" value="1"/>
</dbReference>
<dbReference type="EMBL" id="JAPFFJ010000018">
    <property type="protein sequence ID" value="KAJ6401793.1"/>
    <property type="molecule type" value="Genomic_DNA"/>
</dbReference>
<dbReference type="AlphaFoldDB" id="A0AAD6JBY7"/>
<protein>
    <recommendedName>
        <fullName evidence="3">Bet v I/Major latex protein domain-containing protein</fullName>
    </recommendedName>
</protein>
<gene>
    <name evidence="1" type="ORF">OIU84_013960</name>
</gene>
<comment type="caution">
    <text evidence="1">The sequence shown here is derived from an EMBL/GenBank/DDBJ whole genome shotgun (WGS) entry which is preliminary data.</text>
</comment>
<accession>A0AAD6JBY7</accession>
<reference evidence="1 2" key="1">
    <citation type="journal article" date="2023" name="Int. J. Mol. Sci.">
        <title>De Novo Assembly and Annotation of 11 Diverse Shrub Willow (Salix) Genomes Reveals Novel Gene Organization in Sex-Linked Regions.</title>
        <authorList>
            <person name="Hyden B."/>
            <person name="Feng K."/>
            <person name="Yates T.B."/>
            <person name="Jawdy S."/>
            <person name="Cereghino C."/>
            <person name="Smart L.B."/>
            <person name="Muchero W."/>
        </authorList>
    </citation>
    <scope>NUCLEOTIDE SEQUENCE [LARGE SCALE GENOMIC DNA]</scope>
    <source>
        <tissue evidence="1">Shoot tip</tissue>
    </source>
</reference>
<evidence type="ECO:0000313" key="1">
    <source>
        <dbReference type="EMBL" id="KAJ6401793.1"/>
    </source>
</evidence>
<organism evidence="1 2">
    <name type="scientific">Salix udensis</name>
    <dbReference type="NCBI Taxonomy" id="889485"/>
    <lineage>
        <taxon>Eukaryota</taxon>
        <taxon>Viridiplantae</taxon>
        <taxon>Streptophyta</taxon>
        <taxon>Embryophyta</taxon>
        <taxon>Tracheophyta</taxon>
        <taxon>Spermatophyta</taxon>
        <taxon>Magnoliopsida</taxon>
        <taxon>eudicotyledons</taxon>
        <taxon>Gunneridae</taxon>
        <taxon>Pentapetalae</taxon>
        <taxon>rosids</taxon>
        <taxon>fabids</taxon>
        <taxon>Malpighiales</taxon>
        <taxon>Salicaceae</taxon>
        <taxon>Saliceae</taxon>
        <taxon>Salix</taxon>
    </lineage>
</organism>
<evidence type="ECO:0000313" key="2">
    <source>
        <dbReference type="Proteomes" id="UP001162972"/>
    </source>
</evidence>
<proteinExistence type="predicted"/>
<sequence>MASGTILGEYSSSAVQADRLWKAAFFDGHNLLPKILPGIITSIDILKGDSDAVHSVRMTNFTDVKSYSVGFCVTSTDEGGCLVKMEIVYESIGESLLPKKDANDLQQGIL</sequence>
<keyword evidence="2" id="KW-1185">Reference proteome</keyword>
<dbReference type="Proteomes" id="UP001162972">
    <property type="component" value="Chromosome 4"/>
</dbReference>
<dbReference type="InterPro" id="IPR023393">
    <property type="entry name" value="START-like_dom_sf"/>
</dbReference>
<dbReference type="Gene3D" id="3.30.530.20">
    <property type="match status" value="1"/>
</dbReference>